<reference evidence="2 3" key="1">
    <citation type="submission" date="2019-07" db="EMBL/GenBank/DDBJ databases">
        <title>Genomic Encyclopedia of Archaeal and Bacterial Type Strains, Phase II (KMG-II): from individual species to whole genera.</title>
        <authorList>
            <person name="Goeker M."/>
        </authorList>
    </citation>
    <scope>NUCLEOTIDE SEQUENCE [LARGE SCALE GENOMIC DNA]</scope>
    <source>
        <strain evidence="2 3">ATCC BAA-252</strain>
    </source>
</reference>
<dbReference type="EMBL" id="VLLF01000002">
    <property type="protein sequence ID" value="TWI90026.1"/>
    <property type="molecule type" value="Genomic_DNA"/>
</dbReference>
<dbReference type="PANTHER" id="PTHR36507">
    <property type="entry name" value="BLL1555 PROTEIN"/>
    <property type="match status" value="1"/>
</dbReference>
<keyword evidence="3" id="KW-1185">Reference proteome</keyword>
<evidence type="ECO:0000313" key="2">
    <source>
        <dbReference type="EMBL" id="TWI90026.1"/>
    </source>
</evidence>
<comment type="caution">
    <text evidence="2">The sequence shown here is derived from an EMBL/GenBank/DDBJ whole genome shotgun (WGS) entry which is preliminary data.</text>
</comment>
<dbReference type="InterPro" id="IPR008972">
    <property type="entry name" value="Cupredoxin"/>
</dbReference>
<dbReference type="Gene3D" id="2.60.40.420">
    <property type="entry name" value="Cupredoxins - blue copper proteins"/>
    <property type="match status" value="1"/>
</dbReference>
<organism evidence="2 3">
    <name type="scientific">Roseibium hamelinense</name>
    <dbReference type="NCBI Taxonomy" id="150831"/>
    <lineage>
        <taxon>Bacteria</taxon>
        <taxon>Pseudomonadati</taxon>
        <taxon>Pseudomonadota</taxon>
        <taxon>Alphaproteobacteria</taxon>
        <taxon>Hyphomicrobiales</taxon>
        <taxon>Stappiaceae</taxon>
        <taxon>Roseibium</taxon>
    </lineage>
</organism>
<sequence>MKLLGSTFLFAMGMVGIAQAADLRVEVKTPEGTPLAHAVVTVSGPGKATGVPANAFSMAQKNKTFIPFVMVVPVGAKVAFPNQDEIKHHVFSFSPAKRFEHELYGKGETRTVVFDKPGTVAIGCNIHDRMEAYIRVTEAPLAAVTDEKGVAMLSGITDGEHTVEIWHPYQKGDSDTPISRKVSFSGSGITTEVVEMTIGQSPRAPQQQN</sequence>
<feature type="chain" id="PRO_5021818658" evidence="1">
    <location>
        <begin position="21"/>
        <end position="209"/>
    </location>
</feature>
<protein>
    <submittedName>
        <fullName evidence="2">Plastocyanin</fullName>
    </submittedName>
</protein>
<feature type="signal peptide" evidence="1">
    <location>
        <begin position="1"/>
        <end position="20"/>
    </location>
</feature>
<dbReference type="RefSeq" id="WP_145341076.1">
    <property type="nucleotide sequence ID" value="NZ_SMLY01000086.1"/>
</dbReference>
<gene>
    <name evidence="2" type="ORF">JM93_01002</name>
</gene>
<dbReference type="PANTHER" id="PTHR36507:SF1">
    <property type="entry name" value="BLL1555 PROTEIN"/>
    <property type="match status" value="1"/>
</dbReference>
<accession>A0A562TAZ2</accession>
<name>A0A562TAZ2_9HYPH</name>
<dbReference type="OrthoDB" id="9772097at2"/>
<evidence type="ECO:0000256" key="1">
    <source>
        <dbReference type="SAM" id="SignalP"/>
    </source>
</evidence>
<dbReference type="AlphaFoldDB" id="A0A562TAZ2"/>
<dbReference type="InterPro" id="IPR052721">
    <property type="entry name" value="ET_Amicyanin"/>
</dbReference>
<evidence type="ECO:0000313" key="3">
    <source>
        <dbReference type="Proteomes" id="UP000320593"/>
    </source>
</evidence>
<dbReference type="SUPFAM" id="SSF49503">
    <property type="entry name" value="Cupredoxins"/>
    <property type="match status" value="1"/>
</dbReference>
<keyword evidence="1" id="KW-0732">Signal</keyword>
<proteinExistence type="predicted"/>
<dbReference type="Proteomes" id="UP000320593">
    <property type="component" value="Unassembled WGS sequence"/>
</dbReference>